<dbReference type="AlphaFoldDB" id="A0A7Z0WDW4"/>
<dbReference type="SUPFAM" id="SSF46785">
    <property type="entry name" value="Winged helix' DNA-binding domain"/>
    <property type="match status" value="1"/>
</dbReference>
<dbReference type="GO" id="GO:0006355">
    <property type="term" value="P:regulation of DNA-templated transcription"/>
    <property type="evidence" value="ECO:0007669"/>
    <property type="project" value="InterPro"/>
</dbReference>
<sequence length="113" mass="12361">MTPRTLKILAYLHRAGPSRLIDVSREVGPARSSAHAALSRLERRGLVVHSGRGGVWSLAFPDIDPLAEYDARVPGYVLMGYAINDRTGAIAASEIARTRLRHARSCDDARRSP</sequence>
<dbReference type="Proteomes" id="UP000185696">
    <property type="component" value="Unassembled WGS sequence"/>
</dbReference>
<feature type="domain" description="HTH iclR-type" evidence="1">
    <location>
        <begin position="4"/>
        <end position="49"/>
    </location>
</feature>
<evidence type="ECO:0000259" key="1">
    <source>
        <dbReference type="Pfam" id="PF09339"/>
    </source>
</evidence>
<protein>
    <recommendedName>
        <fullName evidence="1">HTH iclR-type domain-containing protein</fullName>
    </recommendedName>
</protein>
<proteinExistence type="predicted"/>
<accession>A0A7Z0WDW4</accession>
<evidence type="ECO:0000313" key="3">
    <source>
        <dbReference type="Proteomes" id="UP000185696"/>
    </source>
</evidence>
<reference evidence="2 3" key="1">
    <citation type="submission" date="2016-12" db="EMBL/GenBank/DDBJ databases">
        <title>The draft genome sequence of Actinophytocola xinjiangensis.</title>
        <authorList>
            <person name="Wang W."/>
            <person name="Yuan L."/>
        </authorList>
    </citation>
    <scope>NUCLEOTIDE SEQUENCE [LARGE SCALE GENOMIC DNA]</scope>
    <source>
        <strain evidence="2 3">CGMCC 4.4663</strain>
    </source>
</reference>
<organism evidence="2 3">
    <name type="scientific">Actinophytocola xinjiangensis</name>
    <dbReference type="NCBI Taxonomy" id="485602"/>
    <lineage>
        <taxon>Bacteria</taxon>
        <taxon>Bacillati</taxon>
        <taxon>Actinomycetota</taxon>
        <taxon>Actinomycetes</taxon>
        <taxon>Pseudonocardiales</taxon>
        <taxon>Pseudonocardiaceae</taxon>
    </lineage>
</organism>
<dbReference type="GO" id="GO:0003677">
    <property type="term" value="F:DNA binding"/>
    <property type="evidence" value="ECO:0007669"/>
    <property type="project" value="InterPro"/>
</dbReference>
<comment type="caution">
    <text evidence="2">The sequence shown here is derived from an EMBL/GenBank/DDBJ whole genome shotgun (WGS) entry which is preliminary data.</text>
</comment>
<keyword evidence="3" id="KW-1185">Reference proteome</keyword>
<dbReference type="EMBL" id="MSIF01000039">
    <property type="protein sequence ID" value="OLF04702.1"/>
    <property type="molecule type" value="Genomic_DNA"/>
</dbReference>
<evidence type="ECO:0000313" key="2">
    <source>
        <dbReference type="EMBL" id="OLF04702.1"/>
    </source>
</evidence>
<gene>
    <name evidence="2" type="ORF">BLA60_39465</name>
</gene>
<dbReference type="InterPro" id="IPR036388">
    <property type="entry name" value="WH-like_DNA-bd_sf"/>
</dbReference>
<name>A0A7Z0WDW4_9PSEU</name>
<dbReference type="Pfam" id="PF09339">
    <property type="entry name" value="HTH_IclR"/>
    <property type="match status" value="1"/>
</dbReference>
<dbReference type="InterPro" id="IPR036390">
    <property type="entry name" value="WH_DNA-bd_sf"/>
</dbReference>
<dbReference type="InterPro" id="IPR005471">
    <property type="entry name" value="Tscrpt_reg_IclR_N"/>
</dbReference>
<dbReference type="Gene3D" id="1.10.10.10">
    <property type="entry name" value="Winged helix-like DNA-binding domain superfamily/Winged helix DNA-binding domain"/>
    <property type="match status" value="1"/>
</dbReference>
<dbReference type="RefSeq" id="WP_075138215.1">
    <property type="nucleotide sequence ID" value="NZ_MSIF01000039.1"/>
</dbReference>